<dbReference type="EMBL" id="JAJHJB010000046">
    <property type="protein sequence ID" value="MCC5468027.1"/>
    <property type="molecule type" value="Genomic_DNA"/>
</dbReference>
<feature type="signal peptide" evidence="4">
    <location>
        <begin position="1"/>
        <end position="22"/>
    </location>
</feature>
<dbReference type="CDD" id="cd08490">
    <property type="entry name" value="PBP2_NikA_DppA_OppA_like_3"/>
    <property type="match status" value="1"/>
</dbReference>
<sequence>MYSFINQKNNFLTILCSLFLCAAILMSGCSKDTNQLVNENDKKLTLIFNLKTGSLDPHNSEVALKAGVVETLVRLDDNLEVKPWLATKWEATDGRTWVFTIRDGVTFQDGTTLDAAAVKASFERGIAVSKLLAGVLKSASIEASGQQLTIITKQPHPSLPSELVSPYASIISVEAEKKMGTAAFNMAPVGTGPFKITKFTPNIDILLDRYDGYWDGKAKLSQVNFKFNEDGNVRALALQSKEADVVYQIPPETVAAIQKDNQLRVDSIASLRVHFLLFNHQQPLLQDVRVRKALDLLINRQSIAKDIMLGYATPANGPFNPNLPFGNKDAIKPLNTAEAKKLLEEAGFKAGSNGKLEKDGRPLTFQMLTYKGRPELPLIAQLLQSDAAKIGVDLQIKMVENIDTYLRENKDWDLVTYSNLTAPRGDGGYFLNSAFLPGGSLNASNINSSKLNEIVARLNVTGDISRRVKISQEAAAVINEEVLHSYAVYPNLIVAMNKRVVGWKPSAAEYYVISNKVDVK</sequence>
<dbReference type="RefSeq" id="WP_229536938.1">
    <property type="nucleotide sequence ID" value="NZ_JAJHJB010000046.1"/>
</dbReference>
<accession>A0ABS8HYJ1</accession>
<dbReference type="Gene3D" id="3.40.190.10">
    <property type="entry name" value="Periplasmic binding protein-like II"/>
    <property type="match status" value="1"/>
</dbReference>
<evidence type="ECO:0000313" key="6">
    <source>
        <dbReference type="EMBL" id="MCC5468027.1"/>
    </source>
</evidence>
<dbReference type="Gene3D" id="3.10.105.10">
    <property type="entry name" value="Dipeptide-binding Protein, Domain 3"/>
    <property type="match status" value="1"/>
</dbReference>
<dbReference type="PANTHER" id="PTHR30290:SF9">
    <property type="entry name" value="OLIGOPEPTIDE-BINDING PROTEIN APPA"/>
    <property type="match status" value="1"/>
</dbReference>
<proteinExistence type="inferred from homology"/>
<keyword evidence="2" id="KW-0813">Transport</keyword>
<evidence type="ECO:0000259" key="5">
    <source>
        <dbReference type="Pfam" id="PF00496"/>
    </source>
</evidence>
<dbReference type="InterPro" id="IPR050035">
    <property type="entry name" value="NikA"/>
</dbReference>
<dbReference type="PIRSF" id="PIRSF002741">
    <property type="entry name" value="MppA"/>
    <property type="match status" value="1"/>
</dbReference>
<evidence type="ECO:0000313" key="7">
    <source>
        <dbReference type="Proteomes" id="UP001165492"/>
    </source>
</evidence>
<dbReference type="SUPFAM" id="SSF53850">
    <property type="entry name" value="Periplasmic binding protein-like II"/>
    <property type="match status" value="1"/>
</dbReference>
<evidence type="ECO:0000256" key="1">
    <source>
        <dbReference type="ARBA" id="ARBA00005695"/>
    </source>
</evidence>
<evidence type="ECO:0000256" key="2">
    <source>
        <dbReference type="ARBA" id="ARBA00022448"/>
    </source>
</evidence>
<dbReference type="InterPro" id="IPR039424">
    <property type="entry name" value="SBP_5"/>
</dbReference>
<keyword evidence="7" id="KW-1185">Reference proteome</keyword>
<comment type="caution">
    <text evidence="6">The sequence shown here is derived from an EMBL/GenBank/DDBJ whole genome shotgun (WGS) entry which is preliminary data.</text>
</comment>
<dbReference type="InterPro" id="IPR000914">
    <property type="entry name" value="SBP_5_dom"/>
</dbReference>
<reference evidence="6" key="1">
    <citation type="submission" date="2021-11" db="EMBL/GenBank/DDBJ databases">
        <title>Description of a new species Pelosinus isolated from the bottom sediments of Lake Baikal.</title>
        <authorList>
            <person name="Zakharyuk A."/>
        </authorList>
    </citation>
    <scope>NUCLEOTIDE SEQUENCE</scope>
    <source>
        <strain evidence="6">Bkl1</strain>
    </source>
</reference>
<evidence type="ECO:0000256" key="3">
    <source>
        <dbReference type="ARBA" id="ARBA00022729"/>
    </source>
</evidence>
<name>A0ABS8HYJ1_9FIRM</name>
<dbReference type="Proteomes" id="UP001165492">
    <property type="component" value="Unassembled WGS sequence"/>
</dbReference>
<feature type="chain" id="PRO_5046779731" evidence="4">
    <location>
        <begin position="23"/>
        <end position="520"/>
    </location>
</feature>
<feature type="domain" description="Solute-binding protein family 5" evidence="5">
    <location>
        <begin position="80"/>
        <end position="438"/>
    </location>
</feature>
<evidence type="ECO:0000256" key="4">
    <source>
        <dbReference type="SAM" id="SignalP"/>
    </source>
</evidence>
<organism evidence="6 7">
    <name type="scientific">Pelosinus baikalensis</name>
    <dbReference type="NCBI Taxonomy" id="2892015"/>
    <lineage>
        <taxon>Bacteria</taxon>
        <taxon>Bacillati</taxon>
        <taxon>Bacillota</taxon>
        <taxon>Negativicutes</taxon>
        <taxon>Selenomonadales</taxon>
        <taxon>Sporomusaceae</taxon>
        <taxon>Pelosinus</taxon>
    </lineage>
</organism>
<dbReference type="InterPro" id="IPR030678">
    <property type="entry name" value="Peptide/Ni-bd"/>
</dbReference>
<keyword evidence="3 4" id="KW-0732">Signal</keyword>
<gene>
    <name evidence="6" type="ORF">LMF89_22075</name>
</gene>
<protein>
    <submittedName>
        <fullName evidence="6">ABC transporter substrate-binding protein</fullName>
    </submittedName>
</protein>
<dbReference type="PANTHER" id="PTHR30290">
    <property type="entry name" value="PERIPLASMIC BINDING COMPONENT OF ABC TRANSPORTER"/>
    <property type="match status" value="1"/>
</dbReference>
<dbReference type="NCBIfam" id="NF045468">
    <property type="entry name" value="Opp5A_nikA"/>
    <property type="match status" value="1"/>
</dbReference>
<dbReference type="Pfam" id="PF00496">
    <property type="entry name" value="SBP_bac_5"/>
    <property type="match status" value="1"/>
</dbReference>
<comment type="similarity">
    <text evidence="1">Belongs to the bacterial solute-binding protein 5 family.</text>
</comment>